<dbReference type="InterPro" id="IPR003699">
    <property type="entry name" value="QueA"/>
</dbReference>
<evidence type="ECO:0000256" key="4">
    <source>
        <dbReference type="ARBA" id="ARBA00022785"/>
    </source>
</evidence>
<dbReference type="GO" id="GO:0016740">
    <property type="term" value="F:transferase activity"/>
    <property type="evidence" value="ECO:0007669"/>
    <property type="project" value="UniProtKB-KW"/>
</dbReference>
<protein>
    <recommendedName>
        <fullName evidence="6">S-adenosylmethionine:tRNA ribosyltransferase-isomerase</fullName>
    </recommendedName>
</protein>
<keyword evidence="2" id="KW-0808">Transferase</keyword>
<evidence type="ECO:0008006" key="6">
    <source>
        <dbReference type="Google" id="ProtNLM"/>
    </source>
</evidence>
<reference evidence="5" key="1">
    <citation type="journal article" date="2014" name="Front. Microbiol.">
        <title>High frequency of phylogenetically diverse reductive dehalogenase-homologous genes in deep subseafloor sedimentary metagenomes.</title>
        <authorList>
            <person name="Kawai M."/>
            <person name="Futagami T."/>
            <person name="Toyoda A."/>
            <person name="Takaki Y."/>
            <person name="Nishi S."/>
            <person name="Hori S."/>
            <person name="Arai W."/>
            <person name="Tsubouchi T."/>
            <person name="Morono Y."/>
            <person name="Uchiyama I."/>
            <person name="Ito T."/>
            <person name="Fujiyama A."/>
            <person name="Inagaki F."/>
            <person name="Takami H."/>
        </authorList>
    </citation>
    <scope>NUCLEOTIDE SEQUENCE</scope>
    <source>
        <strain evidence="5">Expedition CK06-06</strain>
    </source>
</reference>
<evidence type="ECO:0000256" key="1">
    <source>
        <dbReference type="ARBA" id="ARBA00022490"/>
    </source>
</evidence>
<dbReference type="GO" id="GO:0016853">
    <property type="term" value="F:isomerase activity"/>
    <property type="evidence" value="ECO:0007669"/>
    <property type="project" value="InterPro"/>
</dbReference>
<evidence type="ECO:0000313" key="5">
    <source>
        <dbReference type="EMBL" id="GAI71915.1"/>
    </source>
</evidence>
<proteinExistence type="predicted"/>
<accession>X1S908</accession>
<keyword evidence="4" id="KW-0671">Queuosine biosynthesis</keyword>
<comment type="caution">
    <text evidence="5">The sequence shown here is derived from an EMBL/GenBank/DDBJ whole genome shotgun (WGS) entry which is preliminary data.</text>
</comment>
<evidence type="ECO:0000256" key="3">
    <source>
        <dbReference type="ARBA" id="ARBA00022691"/>
    </source>
</evidence>
<organism evidence="5">
    <name type="scientific">marine sediment metagenome</name>
    <dbReference type="NCBI Taxonomy" id="412755"/>
    <lineage>
        <taxon>unclassified sequences</taxon>
        <taxon>metagenomes</taxon>
        <taxon>ecological metagenomes</taxon>
    </lineage>
</organism>
<dbReference type="SUPFAM" id="SSF111337">
    <property type="entry name" value="QueA-like"/>
    <property type="match status" value="1"/>
</dbReference>
<evidence type="ECO:0000256" key="2">
    <source>
        <dbReference type="ARBA" id="ARBA00022679"/>
    </source>
</evidence>
<keyword evidence="1" id="KW-0963">Cytoplasm</keyword>
<dbReference type="Pfam" id="PF02547">
    <property type="entry name" value="Queuosine_synth"/>
    <property type="match status" value="1"/>
</dbReference>
<keyword evidence="3" id="KW-0949">S-adenosyl-L-methionine</keyword>
<dbReference type="EMBL" id="BARV01044530">
    <property type="protein sequence ID" value="GAI71915.1"/>
    <property type="molecule type" value="Genomic_DNA"/>
</dbReference>
<sequence>SAFAGRENILNAYKQAKKNNYRFYSFGDCMLIK</sequence>
<dbReference type="GO" id="GO:0008616">
    <property type="term" value="P:tRNA queuosine(34) biosynthetic process"/>
    <property type="evidence" value="ECO:0007669"/>
    <property type="project" value="UniProtKB-KW"/>
</dbReference>
<dbReference type="InterPro" id="IPR036100">
    <property type="entry name" value="QueA_sf"/>
</dbReference>
<dbReference type="InterPro" id="IPR042118">
    <property type="entry name" value="QueA_dom1"/>
</dbReference>
<gene>
    <name evidence="5" type="ORF">S06H3_65840</name>
</gene>
<name>X1S908_9ZZZZ</name>
<dbReference type="Gene3D" id="3.40.1780.10">
    <property type="entry name" value="QueA-like"/>
    <property type="match status" value="1"/>
</dbReference>
<feature type="non-terminal residue" evidence="5">
    <location>
        <position position="1"/>
    </location>
</feature>
<dbReference type="AlphaFoldDB" id="X1S908"/>